<dbReference type="PROSITE" id="PS50181">
    <property type="entry name" value="FBOX"/>
    <property type="match status" value="1"/>
</dbReference>
<dbReference type="InterPro" id="IPR036047">
    <property type="entry name" value="F-box-like_dom_sf"/>
</dbReference>
<comment type="caution">
    <text evidence="2">The sequence shown here is derived from an EMBL/GenBank/DDBJ whole genome shotgun (WGS) entry which is preliminary data.</text>
</comment>
<dbReference type="EMBL" id="JALJOQ010000130">
    <property type="protein sequence ID" value="KAK9795238.1"/>
    <property type="molecule type" value="Genomic_DNA"/>
</dbReference>
<evidence type="ECO:0000313" key="2">
    <source>
        <dbReference type="EMBL" id="KAK9795238.1"/>
    </source>
</evidence>
<proteinExistence type="predicted"/>
<evidence type="ECO:0000313" key="3">
    <source>
        <dbReference type="Proteomes" id="UP001465755"/>
    </source>
</evidence>
<accession>A0AAW1NUN7</accession>
<dbReference type="InterPro" id="IPR001810">
    <property type="entry name" value="F-box_dom"/>
</dbReference>
<dbReference type="Pfam" id="PF12937">
    <property type="entry name" value="F-box-like"/>
    <property type="match status" value="1"/>
</dbReference>
<organism evidence="2 3">
    <name type="scientific">Symbiochloris irregularis</name>
    <dbReference type="NCBI Taxonomy" id="706552"/>
    <lineage>
        <taxon>Eukaryota</taxon>
        <taxon>Viridiplantae</taxon>
        <taxon>Chlorophyta</taxon>
        <taxon>core chlorophytes</taxon>
        <taxon>Trebouxiophyceae</taxon>
        <taxon>Trebouxiales</taxon>
        <taxon>Trebouxiaceae</taxon>
        <taxon>Symbiochloris</taxon>
    </lineage>
</organism>
<sequence length="238" mass="27049">MAVSLSQLPYELKSAIFKLLSQTDKRHCEKVCQGWRVALKHPKDNDMLWDTVTVGRAFFEQQDLKEPTGAPDLRLEFHESISRWFKARSSGMRSVMVVCDCYAEEACFMHELCTALLGCLGSLRPKVHVKFTCTGHVHEYLEQHLWIEEGEFHPEADLLCHLTCLTELVLLKLELAGDAIAPFIPNTLTRLKKLDLSGNDFECVPADITGEMPHHFSQESLFHISEAEDINSQCCIET</sequence>
<gene>
    <name evidence="2" type="ORF">WJX73_010085</name>
</gene>
<protein>
    <recommendedName>
        <fullName evidence="1">F-box domain-containing protein</fullName>
    </recommendedName>
</protein>
<evidence type="ECO:0000259" key="1">
    <source>
        <dbReference type="PROSITE" id="PS50181"/>
    </source>
</evidence>
<dbReference type="AlphaFoldDB" id="A0AAW1NUN7"/>
<reference evidence="2 3" key="1">
    <citation type="journal article" date="2024" name="Nat. Commun.">
        <title>Phylogenomics reveals the evolutionary origins of lichenization in chlorophyte algae.</title>
        <authorList>
            <person name="Puginier C."/>
            <person name="Libourel C."/>
            <person name="Otte J."/>
            <person name="Skaloud P."/>
            <person name="Haon M."/>
            <person name="Grisel S."/>
            <person name="Petersen M."/>
            <person name="Berrin J.G."/>
            <person name="Delaux P.M."/>
            <person name="Dal Grande F."/>
            <person name="Keller J."/>
        </authorList>
    </citation>
    <scope>NUCLEOTIDE SEQUENCE [LARGE SCALE GENOMIC DNA]</scope>
    <source>
        <strain evidence="2 3">SAG 2036</strain>
    </source>
</reference>
<dbReference type="SUPFAM" id="SSF81383">
    <property type="entry name" value="F-box domain"/>
    <property type="match status" value="1"/>
</dbReference>
<name>A0AAW1NUN7_9CHLO</name>
<dbReference type="Gene3D" id="1.20.1280.50">
    <property type="match status" value="1"/>
</dbReference>
<dbReference type="Proteomes" id="UP001465755">
    <property type="component" value="Unassembled WGS sequence"/>
</dbReference>
<keyword evidence="3" id="KW-1185">Reference proteome</keyword>
<feature type="domain" description="F-box" evidence="1">
    <location>
        <begin position="2"/>
        <end position="52"/>
    </location>
</feature>